<evidence type="ECO:0008006" key="8">
    <source>
        <dbReference type="Google" id="ProtNLM"/>
    </source>
</evidence>
<accession>V4IZJ7</accession>
<evidence type="ECO:0000256" key="4">
    <source>
        <dbReference type="ARBA" id="ARBA00023136"/>
    </source>
</evidence>
<dbReference type="eggNOG" id="arCOG09233">
    <property type="taxonomic scope" value="Archaea"/>
</dbReference>
<dbReference type="AlphaFoldDB" id="V4IZJ7"/>
<evidence type="ECO:0000256" key="1">
    <source>
        <dbReference type="ARBA" id="ARBA00004141"/>
    </source>
</evidence>
<evidence type="ECO:0000313" key="6">
    <source>
        <dbReference type="EMBL" id="ESP88562.1"/>
    </source>
</evidence>
<gene>
    <name evidence="6" type="ORF">K933_08882</name>
</gene>
<evidence type="ECO:0000256" key="2">
    <source>
        <dbReference type="ARBA" id="ARBA00022692"/>
    </source>
</evidence>
<name>V4IZJ7_9EURY</name>
<keyword evidence="2 5" id="KW-0812">Transmembrane</keyword>
<sequence length="146" mass="15337">MSRSIRGTERALAARLPPAATLARWALAALLLLAGVHKLVDPGAWTDYVVDWLEPFVVSPLWFILANAAFELAIGAALLADRYTPEAALVTAVSLFGTSGYLAVVWVTAGRFGPSMVRDFGLGGLALAVFAAAVADGSHDERAEGK</sequence>
<dbReference type="Proteomes" id="UP000017840">
    <property type="component" value="Unassembled WGS sequence"/>
</dbReference>
<keyword evidence="7" id="KW-1185">Reference proteome</keyword>
<keyword evidence="3 5" id="KW-1133">Transmembrane helix</keyword>
<evidence type="ECO:0000256" key="3">
    <source>
        <dbReference type="ARBA" id="ARBA00022989"/>
    </source>
</evidence>
<keyword evidence="4 5" id="KW-0472">Membrane</keyword>
<evidence type="ECO:0000256" key="5">
    <source>
        <dbReference type="SAM" id="Phobius"/>
    </source>
</evidence>
<dbReference type="Pfam" id="PF07681">
    <property type="entry name" value="DoxX"/>
    <property type="match status" value="1"/>
</dbReference>
<dbReference type="RefSeq" id="WP_023394361.1">
    <property type="nucleotide sequence ID" value="NZ_ASGZ01000028.1"/>
</dbReference>
<organism evidence="6 7">
    <name type="scientific">Candidatus Halobonum tyrrellensis G22</name>
    <dbReference type="NCBI Taxonomy" id="1324957"/>
    <lineage>
        <taxon>Archaea</taxon>
        <taxon>Methanobacteriati</taxon>
        <taxon>Methanobacteriota</taxon>
        <taxon>Stenosarchaea group</taxon>
        <taxon>Halobacteria</taxon>
        <taxon>Halobacteriales</taxon>
        <taxon>Haloferacaceae</taxon>
        <taxon>Candidatus Halobonum</taxon>
    </lineage>
</organism>
<comment type="caution">
    <text evidence="6">The sequence shown here is derived from an EMBL/GenBank/DDBJ whole genome shotgun (WGS) entry which is preliminary data.</text>
</comment>
<protein>
    <recommendedName>
        <fullName evidence="8">DoxX family protein</fullName>
    </recommendedName>
</protein>
<dbReference type="GO" id="GO:0016020">
    <property type="term" value="C:membrane"/>
    <property type="evidence" value="ECO:0007669"/>
    <property type="project" value="UniProtKB-SubCell"/>
</dbReference>
<feature type="transmembrane region" description="Helical" evidence="5">
    <location>
        <begin position="87"/>
        <end position="108"/>
    </location>
</feature>
<feature type="transmembrane region" description="Helical" evidence="5">
    <location>
        <begin position="60"/>
        <end position="80"/>
    </location>
</feature>
<evidence type="ECO:0000313" key="7">
    <source>
        <dbReference type="Proteomes" id="UP000017840"/>
    </source>
</evidence>
<dbReference type="OrthoDB" id="292204at2157"/>
<dbReference type="InterPro" id="IPR032808">
    <property type="entry name" value="DoxX"/>
</dbReference>
<reference evidence="6 7" key="1">
    <citation type="journal article" date="2013" name="Genome Announc.">
        <title>Draft Genome Sequence of 'Candidatus Halobonum tyrrellensis' Strain G22, Isolated from the Hypersaline Waters of Lake Tyrrell, Australia.</title>
        <authorList>
            <person name="Ugalde J.A."/>
            <person name="Narasingarao P."/>
            <person name="Kuo S."/>
            <person name="Podell S."/>
            <person name="Allen E.E."/>
        </authorList>
    </citation>
    <scope>NUCLEOTIDE SEQUENCE [LARGE SCALE GENOMIC DNA]</scope>
    <source>
        <strain evidence="6 7">G22</strain>
    </source>
</reference>
<comment type="subcellular location">
    <subcellularLocation>
        <location evidence="1">Membrane</location>
        <topology evidence="1">Multi-pass membrane protein</topology>
    </subcellularLocation>
</comment>
<proteinExistence type="predicted"/>
<feature type="transmembrane region" description="Helical" evidence="5">
    <location>
        <begin position="21"/>
        <end position="40"/>
    </location>
</feature>
<dbReference type="STRING" id="1324957.K933_08882"/>
<dbReference type="EMBL" id="ASGZ01000028">
    <property type="protein sequence ID" value="ESP88562.1"/>
    <property type="molecule type" value="Genomic_DNA"/>
</dbReference>